<dbReference type="GO" id="GO:0004659">
    <property type="term" value="F:prenyltransferase activity"/>
    <property type="evidence" value="ECO:0007669"/>
    <property type="project" value="InterPro"/>
</dbReference>
<dbReference type="SFLD" id="SFLDG01211">
    <property type="entry name" value="Competence_Regulatory_Protein"/>
    <property type="match status" value="1"/>
</dbReference>
<dbReference type="SUPFAM" id="SSF48576">
    <property type="entry name" value="Terpenoid synthases"/>
    <property type="match status" value="1"/>
</dbReference>
<dbReference type="AlphaFoldDB" id="A0A9X2MMI2"/>
<evidence type="ECO:0000313" key="3">
    <source>
        <dbReference type="Proteomes" id="UP001141950"/>
    </source>
</evidence>
<comment type="similarity">
    <text evidence="1">Belongs to the FPP/GGPP synthase family.</text>
</comment>
<dbReference type="SFLD" id="SFLDS00005">
    <property type="entry name" value="Isoprenoid_Synthase_Type_I"/>
    <property type="match status" value="1"/>
</dbReference>
<dbReference type="Gene3D" id="1.10.600.10">
    <property type="entry name" value="Farnesyl Diphosphate Synthase"/>
    <property type="match status" value="1"/>
</dbReference>
<accession>A0A9X2MMI2</accession>
<dbReference type="CDD" id="cd00867">
    <property type="entry name" value="Trans_IPPS"/>
    <property type="match status" value="1"/>
</dbReference>
<proteinExistence type="inferred from homology"/>
<keyword evidence="3" id="KW-1185">Reference proteome</keyword>
<reference evidence="2" key="1">
    <citation type="submission" date="2022-08" db="EMBL/GenBank/DDBJ databases">
        <title>The genomic sequence of strain Paenibacillus sp. SCIV0701.</title>
        <authorList>
            <person name="Zhao H."/>
        </authorList>
    </citation>
    <scope>NUCLEOTIDE SEQUENCE</scope>
    <source>
        <strain evidence="2">SCIV0701</strain>
    </source>
</reference>
<gene>
    <name evidence="2" type="ORF">NQZ67_06025</name>
</gene>
<dbReference type="InterPro" id="IPR000092">
    <property type="entry name" value="Polyprenyl_synt"/>
</dbReference>
<dbReference type="RefSeq" id="WP_257443709.1">
    <property type="nucleotide sequence ID" value="NZ_JANIPJ010000003.1"/>
</dbReference>
<organism evidence="2 3">
    <name type="scientific">Paenibacillus soyae</name>
    <dbReference type="NCBI Taxonomy" id="2969249"/>
    <lineage>
        <taxon>Bacteria</taxon>
        <taxon>Bacillati</taxon>
        <taxon>Bacillota</taxon>
        <taxon>Bacilli</taxon>
        <taxon>Bacillales</taxon>
        <taxon>Paenibacillaceae</taxon>
        <taxon>Paenibacillus</taxon>
    </lineage>
</organism>
<dbReference type="EMBL" id="JANIPJ010000003">
    <property type="protein sequence ID" value="MCR2803439.1"/>
    <property type="molecule type" value="Genomic_DNA"/>
</dbReference>
<dbReference type="Pfam" id="PF00348">
    <property type="entry name" value="polyprenyl_synt"/>
    <property type="match status" value="1"/>
</dbReference>
<comment type="caution">
    <text evidence="2">The sequence shown here is derived from an EMBL/GenBank/DDBJ whole genome shotgun (WGS) entry which is preliminary data.</text>
</comment>
<protein>
    <submittedName>
        <fullName evidence="2">Polyprenyl synthetase family protein</fullName>
    </submittedName>
</protein>
<dbReference type="InterPro" id="IPR008949">
    <property type="entry name" value="Isoprenoid_synthase_dom_sf"/>
</dbReference>
<dbReference type="InterPro" id="IPR033965">
    <property type="entry name" value="ComQ"/>
</dbReference>
<name>A0A9X2MMI2_9BACL</name>
<sequence>MQDQYERKNRIAGLMSDCIRTWFTTEPMCRHALLFLEDKRKERMLFGELTAIHYRMFGGEHADIEKASAAVELFILASDILDDLEDGDAPDKPWMKLPLPLSVHIATSFITLSQQALLEAAPNAELRGKLAEMTNIQLLRSANGQMLDLMNGIRTEEAYLEMIELKSASLLVWACMCGVMLAGHPWHEKVAEYAKELGIAAQLRNDGRDLMRWDDKSDFLNRKRTLLSMYLMEGDDEQVSWIRDYYEGRLTKSDISEKKDLFFRICEQSGASLYGSVMSRMHYNRFEELLRETDADADWKDKLLGLTAGYITVE</sequence>
<dbReference type="GO" id="GO:0008299">
    <property type="term" value="P:isoprenoid biosynthetic process"/>
    <property type="evidence" value="ECO:0007669"/>
    <property type="project" value="InterPro"/>
</dbReference>
<keyword evidence="1" id="KW-0808">Transferase</keyword>
<evidence type="ECO:0000313" key="2">
    <source>
        <dbReference type="EMBL" id="MCR2803439.1"/>
    </source>
</evidence>
<evidence type="ECO:0000256" key="1">
    <source>
        <dbReference type="RuleBase" id="RU004466"/>
    </source>
</evidence>
<dbReference type="Proteomes" id="UP001141950">
    <property type="component" value="Unassembled WGS sequence"/>
</dbReference>